<dbReference type="NCBIfam" id="NF008035">
    <property type="entry name" value="PRK10767.1"/>
    <property type="match status" value="1"/>
</dbReference>
<keyword evidence="2 11" id="KW-0235">DNA replication</keyword>
<dbReference type="Gene3D" id="1.10.287.110">
    <property type="entry name" value="DnaJ domain"/>
    <property type="match status" value="1"/>
</dbReference>
<feature type="repeat" description="CXXCXGXG motif" evidence="11">
    <location>
        <begin position="158"/>
        <end position="165"/>
    </location>
</feature>
<comment type="subcellular location">
    <subcellularLocation>
        <location evidence="11">Cytoplasm</location>
    </subcellularLocation>
</comment>
<dbReference type="InterPro" id="IPR012724">
    <property type="entry name" value="DnaJ"/>
</dbReference>
<dbReference type="PANTHER" id="PTHR43096:SF48">
    <property type="entry name" value="CHAPERONE PROTEIN DNAJ"/>
    <property type="match status" value="1"/>
</dbReference>
<dbReference type="SUPFAM" id="SSF49493">
    <property type="entry name" value="HSP40/DnaJ peptide-binding domain"/>
    <property type="match status" value="2"/>
</dbReference>
<sequence>MASPDYYETLGVSKDASQDEIKKAYRKLSRKYHPDIAGPEFEDKFKEVNNAYDVLSDPDKRRMYDMGADPNNPNAGAQGFSGGFGDIFNDLFGAFGGGGASMGPIPRTQKGSDGKITMTVSLRTCVFGGTEQTQVSAYQVCPDCHGTGCECDTKPVTCPDCKGSGSVQRVTNTLLGQMMSTSPCPKCEGHGTVIEKPCGTCHGHGRVRSRRTISIKVPAGVDNDTCIRLNGQGSVGEGGGPAGDLYVYIRVVDDDNFTREGDDLHCWLRVPLTWAALGYKTSVDTLDGKKEIAIPAGSQTGSTIELKGLGSAQLRDSSKRGDLVIHIVVDTPTDLTPEQRKLLEKFAKQRKDASYTPELASEVKLPRTQGKGFFGRIKDALR</sequence>
<feature type="binding site" evidence="11">
    <location>
        <position position="144"/>
    </location>
    <ligand>
        <name>Zn(2+)</name>
        <dbReference type="ChEBI" id="CHEBI:29105"/>
        <label>1</label>
    </ligand>
</feature>
<evidence type="ECO:0000256" key="6">
    <source>
        <dbReference type="ARBA" id="ARBA00022833"/>
    </source>
</evidence>
<comment type="function">
    <text evidence="11">Participates actively in the response to hyperosmotic and heat shock by preventing the aggregation of stress-denatured proteins and by disaggregating proteins, also in an autonomous, DnaK-independent fashion. Unfolded proteins bind initially to DnaJ; upon interaction with the DnaJ-bound protein, DnaK hydrolyzes its bound ATP, resulting in the formation of a stable complex. GrpE releases ADP from DnaK; ATP binding to DnaK triggers the release of the substrate protein, thus completing the reaction cycle. Several rounds of ATP-dependent interactions between DnaJ, DnaK and GrpE are required for fully efficient folding. Also involved, together with DnaK and GrpE, in the DNA replication of plasmids through activation of initiation proteins.</text>
</comment>
<keyword evidence="5 11" id="KW-0863">Zinc-finger</keyword>
<dbReference type="SUPFAM" id="SSF57938">
    <property type="entry name" value="DnaJ/Hsp40 cysteine-rich domain"/>
    <property type="match status" value="1"/>
</dbReference>
<dbReference type="CDD" id="cd06257">
    <property type="entry name" value="DnaJ"/>
    <property type="match status" value="1"/>
</dbReference>
<comment type="caution">
    <text evidence="15">The sequence shown here is derived from an EMBL/GenBank/DDBJ whole genome shotgun (WGS) entry which is preliminary data.</text>
</comment>
<dbReference type="PROSITE" id="PS50076">
    <property type="entry name" value="DNAJ_2"/>
    <property type="match status" value="1"/>
</dbReference>
<dbReference type="NCBIfam" id="TIGR02349">
    <property type="entry name" value="DnaJ_bact"/>
    <property type="match status" value="1"/>
</dbReference>
<comment type="cofactor">
    <cofactor evidence="11">
        <name>Zn(2+)</name>
        <dbReference type="ChEBI" id="CHEBI:29105"/>
    </cofactor>
    <text evidence="11">Binds 2 Zn(2+) ions per monomer.</text>
</comment>
<dbReference type="GO" id="GO:0042026">
    <property type="term" value="P:protein refolding"/>
    <property type="evidence" value="ECO:0007669"/>
    <property type="project" value="TreeGrafter"/>
</dbReference>
<feature type="binding site" evidence="11">
    <location>
        <position position="201"/>
    </location>
    <ligand>
        <name>Zn(2+)</name>
        <dbReference type="ChEBI" id="CHEBI:29105"/>
        <label>1</label>
    </ligand>
</feature>
<dbReference type="Gene3D" id="2.60.260.20">
    <property type="entry name" value="Urease metallochaperone UreE, N-terminal domain"/>
    <property type="match status" value="2"/>
</dbReference>
<evidence type="ECO:0000259" key="13">
    <source>
        <dbReference type="PROSITE" id="PS50076"/>
    </source>
</evidence>
<keyword evidence="3 11" id="KW-0479">Metal-binding</keyword>
<dbReference type="Pfam" id="PF00226">
    <property type="entry name" value="DnaJ"/>
    <property type="match status" value="1"/>
</dbReference>
<keyword evidence="4 11" id="KW-0677">Repeat</keyword>
<proteinExistence type="inferred from homology"/>
<dbReference type="InterPro" id="IPR008971">
    <property type="entry name" value="HSP40/DnaJ_pept-bd"/>
</dbReference>
<gene>
    <name evidence="11" type="primary">dnaJ</name>
    <name evidence="15" type="ORF">PSRA_1671</name>
</gene>
<dbReference type="CDD" id="cd10719">
    <property type="entry name" value="DnaJ_zf"/>
    <property type="match status" value="1"/>
</dbReference>
<reference evidence="15 16" key="1">
    <citation type="journal article" date="2017" name="BMC Genomics">
        <title>Comparative genomic and phylogenomic analyses of the Bifidobacteriaceae family.</title>
        <authorList>
            <person name="Lugli G.A."/>
            <person name="Milani C."/>
            <person name="Turroni F."/>
            <person name="Duranti S."/>
            <person name="Mancabelli L."/>
            <person name="Mangifesta M."/>
            <person name="Ferrario C."/>
            <person name="Modesto M."/>
            <person name="Mattarelli P."/>
            <person name="Jiri K."/>
            <person name="van Sinderen D."/>
            <person name="Ventura M."/>
        </authorList>
    </citation>
    <scope>NUCLEOTIDE SEQUENCE [LARGE SCALE GENOMIC DNA]</scope>
    <source>
        <strain evidence="15 16">DSM 24742</strain>
    </source>
</reference>
<dbReference type="Gene3D" id="6.20.20.10">
    <property type="match status" value="2"/>
</dbReference>
<evidence type="ECO:0000256" key="11">
    <source>
        <dbReference type="HAMAP-Rule" id="MF_01152"/>
    </source>
</evidence>
<feature type="binding site" evidence="11">
    <location>
        <position position="198"/>
    </location>
    <ligand>
        <name>Zn(2+)</name>
        <dbReference type="ChEBI" id="CHEBI:29105"/>
        <label>1</label>
    </ligand>
</feature>
<dbReference type="InterPro" id="IPR001623">
    <property type="entry name" value="DnaJ_domain"/>
</dbReference>
<dbReference type="GO" id="GO:0008270">
    <property type="term" value="F:zinc ion binding"/>
    <property type="evidence" value="ECO:0007669"/>
    <property type="project" value="UniProtKB-UniRule"/>
</dbReference>
<dbReference type="RefSeq" id="WP_245834960.1">
    <property type="nucleotide sequence ID" value="NZ_MWWR01000020.1"/>
</dbReference>
<dbReference type="GO" id="GO:0005737">
    <property type="term" value="C:cytoplasm"/>
    <property type="evidence" value="ECO:0007669"/>
    <property type="project" value="UniProtKB-SubCell"/>
</dbReference>
<dbReference type="PROSITE" id="PS00636">
    <property type="entry name" value="DNAJ_1"/>
    <property type="match status" value="1"/>
</dbReference>
<dbReference type="HAMAP" id="MF_01152">
    <property type="entry name" value="DnaJ"/>
    <property type="match status" value="1"/>
</dbReference>
<dbReference type="InterPro" id="IPR002939">
    <property type="entry name" value="DnaJ_C"/>
</dbReference>
<evidence type="ECO:0000256" key="1">
    <source>
        <dbReference type="ARBA" id="ARBA00022490"/>
    </source>
</evidence>
<dbReference type="EMBL" id="MWWR01000020">
    <property type="protein sequence ID" value="OZG49330.1"/>
    <property type="molecule type" value="Genomic_DNA"/>
</dbReference>
<dbReference type="Proteomes" id="UP000216725">
    <property type="component" value="Unassembled WGS sequence"/>
</dbReference>
<evidence type="ECO:0000256" key="7">
    <source>
        <dbReference type="ARBA" id="ARBA00023016"/>
    </source>
</evidence>
<organism evidence="15 16">
    <name type="scientific">Pseudoscardovia radai</name>
    <dbReference type="NCBI Taxonomy" id="987066"/>
    <lineage>
        <taxon>Bacteria</taxon>
        <taxon>Bacillati</taxon>
        <taxon>Actinomycetota</taxon>
        <taxon>Actinomycetes</taxon>
        <taxon>Bifidobacteriales</taxon>
        <taxon>Bifidobacteriaceae</taxon>
        <taxon>Pseudoscardovia</taxon>
    </lineage>
</organism>
<dbReference type="Pfam" id="PF00684">
    <property type="entry name" value="DnaJ_CXXCXGXG"/>
    <property type="match status" value="1"/>
</dbReference>
<feature type="domain" description="CR-type" evidence="14">
    <location>
        <begin position="128"/>
        <end position="210"/>
    </location>
</feature>
<keyword evidence="8 11" id="KW-0143">Chaperone</keyword>
<feature type="binding site" evidence="11">
    <location>
        <position position="161"/>
    </location>
    <ligand>
        <name>Zn(2+)</name>
        <dbReference type="ChEBI" id="CHEBI:29105"/>
        <label>2</label>
    </ligand>
</feature>
<evidence type="ECO:0000256" key="9">
    <source>
        <dbReference type="ARBA" id="ARBA00061004"/>
    </source>
</evidence>
<feature type="zinc finger region" description="CR-type" evidence="12">
    <location>
        <begin position="128"/>
        <end position="210"/>
    </location>
</feature>
<evidence type="ECO:0000313" key="16">
    <source>
        <dbReference type="Proteomes" id="UP000216725"/>
    </source>
</evidence>
<dbReference type="CDD" id="cd10747">
    <property type="entry name" value="DnaJ_C"/>
    <property type="match status" value="1"/>
</dbReference>
<evidence type="ECO:0000256" key="8">
    <source>
        <dbReference type="ARBA" id="ARBA00023186"/>
    </source>
</evidence>
<feature type="binding site" evidence="11">
    <location>
        <position position="184"/>
    </location>
    <ligand>
        <name>Zn(2+)</name>
        <dbReference type="ChEBI" id="CHEBI:29105"/>
        <label>2</label>
    </ligand>
</feature>
<dbReference type="InterPro" id="IPR018253">
    <property type="entry name" value="DnaJ_domain_CS"/>
</dbReference>
<dbReference type="PRINTS" id="PR00625">
    <property type="entry name" value="JDOMAIN"/>
</dbReference>
<accession>A0A261ER53</accession>
<feature type="repeat" description="CXXCXGXG motif" evidence="11">
    <location>
        <begin position="198"/>
        <end position="205"/>
    </location>
</feature>
<evidence type="ECO:0000256" key="12">
    <source>
        <dbReference type="PROSITE-ProRule" id="PRU00546"/>
    </source>
</evidence>
<dbReference type="PROSITE" id="PS51188">
    <property type="entry name" value="ZF_CR"/>
    <property type="match status" value="1"/>
</dbReference>
<evidence type="ECO:0000256" key="4">
    <source>
        <dbReference type="ARBA" id="ARBA00022737"/>
    </source>
</evidence>
<feature type="repeat" description="CXXCXGXG motif" evidence="11">
    <location>
        <begin position="141"/>
        <end position="148"/>
    </location>
</feature>
<feature type="domain" description="J" evidence="13">
    <location>
        <begin position="5"/>
        <end position="68"/>
    </location>
</feature>
<dbReference type="GO" id="GO:0005524">
    <property type="term" value="F:ATP binding"/>
    <property type="evidence" value="ECO:0007669"/>
    <property type="project" value="InterPro"/>
</dbReference>
<dbReference type="AlphaFoldDB" id="A0A261ER53"/>
<dbReference type="InterPro" id="IPR001305">
    <property type="entry name" value="HSP_DnaJ_Cys-rich_dom"/>
</dbReference>
<dbReference type="Pfam" id="PF01556">
    <property type="entry name" value="DnaJ_C"/>
    <property type="match status" value="1"/>
</dbReference>
<feature type="repeat" description="CXXCXGXG motif" evidence="11">
    <location>
        <begin position="184"/>
        <end position="191"/>
    </location>
</feature>
<feature type="binding site" evidence="11">
    <location>
        <position position="158"/>
    </location>
    <ligand>
        <name>Zn(2+)</name>
        <dbReference type="ChEBI" id="CHEBI:29105"/>
        <label>2</label>
    </ligand>
</feature>
<evidence type="ECO:0000259" key="14">
    <source>
        <dbReference type="PROSITE" id="PS51188"/>
    </source>
</evidence>
<dbReference type="FunFam" id="2.60.260.20:FF:000005">
    <property type="entry name" value="Chaperone protein dnaJ 1, mitochondrial"/>
    <property type="match status" value="1"/>
</dbReference>
<evidence type="ECO:0000256" key="3">
    <source>
        <dbReference type="ARBA" id="ARBA00022723"/>
    </source>
</evidence>
<dbReference type="InterPro" id="IPR036410">
    <property type="entry name" value="HSP_DnaJ_Cys-rich_dom_sf"/>
</dbReference>
<comment type="subunit">
    <text evidence="11">Homodimer.</text>
</comment>
<protein>
    <recommendedName>
        <fullName evidence="10 11">Chaperone protein DnaJ</fullName>
    </recommendedName>
</protein>
<keyword evidence="16" id="KW-1185">Reference proteome</keyword>
<dbReference type="InterPro" id="IPR036869">
    <property type="entry name" value="J_dom_sf"/>
</dbReference>
<dbReference type="PANTHER" id="PTHR43096">
    <property type="entry name" value="DNAJ HOMOLOG 1, MITOCHONDRIAL-RELATED"/>
    <property type="match status" value="1"/>
</dbReference>
<dbReference type="GO" id="GO:0009408">
    <property type="term" value="P:response to heat"/>
    <property type="evidence" value="ECO:0007669"/>
    <property type="project" value="InterPro"/>
</dbReference>
<dbReference type="SUPFAM" id="SSF46565">
    <property type="entry name" value="Chaperone J-domain"/>
    <property type="match status" value="1"/>
</dbReference>
<dbReference type="FunFam" id="2.10.230.10:FF:000002">
    <property type="entry name" value="Molecular chaperone DnaJ"/>
    <property type="match status" value="1"/>
</dbReference>
<keyword evidence="7 11" id="KW-0346">Stress response</keyword>
<dbReference type="SMART" id="SM00271">
    <property type="entry name" value="DnaJ"/>
    <property type="match status" value="1"/>
</dbReference>
<evidence type="ECO:0000256" key="5">
    <source>
        <dbReference type="ARBA" id="ARBA00022771"/>
    </source>
</evidence>
<keyword evidence="1 11" id="KW-0963">Cytoplasm</keyword>
<evidence type="ECO:0000313" key="15">
    <source>
        <dbReference type="EMBL" id="OZG49330.1"/>
    </source>
</evidence>
<dbReference type="GO" id="GO:0006260">
    <property type="term" value="P:DNA replication"/>
    <property type="evidence" value="ECO:0007669"/>
    <property type="project" value="UniProtKB-KW"/>
</dbReference>
<dbReference type="GO" id="GO:0031072">
    <property type="term" value="F:heat shock protein binding"/>
    <property type="evidence" value="ECO:0007669"/>
    <property type="project" value="InterPro"/>
</dbReference>
<keyword evidence="6 11" id="KW-0862">Zinc</keyword>
<evidence type="ECO:0000256" key="2">
    <source>
        <dbReference type="ARBA" id="ARBA00022705"/>
    </source>
</evidence>
<feature type="binding site" evidence="11">
    <location>
        <position position="141"/>
    </location>
    <ligand>
        <name>Zn(2+)</name>
        <dbReference type="ChEBI" id="CHEBI:29105"/>
        <label>1</label>
    </ligand>
</feature>
<comment type="similarity">
    <text evidence="9 11">Belongs to the DnaJ family.</text>
</comment>
<evidence type="ECO:0000256" key="10">
    <source>
        <dbReference type="ARBA" id="ARBA00067609"/>
    </source>
</evidence>
<dbReference type="GO" id="GO:0051082">
    <property type="term" value="F:unfolded protein binding"/>
    <property type="evidence" value="ECO:0007669"/>
    <property type="project" value="UniProtKB-UniRule"/>
</dbReference>
<feature type="binding site" evidence="11">
    <location>
        <position position="187"/>
    </location>
    <ligand>
        <name>Zn(2+)</name>
        <dbReference type="ChEBI" id="CHEBI:29105"/>
        <label>2</label>
    </ligand>
</feature>
<comment type="domain">
    <text evidence="11">The J domain is necessary and sufficient to stimulate DnaK ATPase activity. Zinc center 1 plays an important role in the autonomous, DnaK-independent chaperone activity of DnaJ. Zinc center 2 is essential for interaction with DnaK and for DnaJ activity.</text>
</comment>
<name>A0A261ER53_9BIFI</name>